<feature type="compositionally biased region" description="Pro residues" evidence="1">
    <location>
        <begin position="95"/>
        <end position="107"/>
    </location>
</feature>
<reference evidence="3 4" key="1">
    <citation type="journal article" date="2019" name="Int. J. Syst. Evol. Microbiol.">
        <title>The Global Catalogue of Microorganisms (GCM) 10K type strain sequencing project: providing services to taxonomists for standard genome sequencing and annotation.</title>
        <authorList>
            <consortium name="The Broad Institute Genomics Platform"/>
            <consortium name="The Broad Institute Genome Sequencing Center for Infectious Disease"/>
            <person name="Wu L."/>
            <person name="Ma J."/>
        </authorList>
    </citation>
    <scope>NUCLEOTIDE SEQUENCE [LARGE SCALE GENOMIC DNA]</scope>
    <source>
        <strain evidence="3 4">JCM 14303</strain>
    </source>
</reference>
<evidence type="ECO:0000256" key="1">
    <source>
        <dbReference type="SAM" id="MobiDB-lite"/>
    </source>
</evidence>
<proteinExistence type="predicted"/>
<keyword evidence="4" id="KW-1185">Reference proteome</keyword>
<evidence type="ECO:0000256" key="2">
    <source>
        <dbReference type="SAM" id="Phobius"/>
    </source>
</evidence>
<keyword evidence="2" id="KW-0472">Membrane</keyword>
<accession>A0ABN2BHW0</accession>
<sequence length="204" mass="21278">MSYPPPPPPLNYAPYGGPPKKNRAGLVIVLLIGVVVACVGAAGYIAYDLASSRDQEPKATEQADSTLVAPPSVKPTPVRPSATKPVVKPTVKPTVKPPTVKPKPPLTKPQQAAALARTFLFHLNANRPEAASALACVATKDFVPNLIGRLVGPPTSLTVARTVEAPTIVVFQLSGSTKGRPATGVLMVQIVEKPCVQLVQVTTS</sequence>
<evidence type="ECO:0000313" key="4">
    <source>
        <dbReference type="Proteomes" id="UP001500363"/>
    </source>
</evidence>
<keyword evidence="2" id="KW-1133">Transmembrane helix</keyword>
<feature type="region of interest" description="Disordered" evidence="1">
    <location>
        <begin position="57"/>
        <end position="107"/>
    </location>
</feature>
<gene>
    <name evidence="3" type="ORF">GCM10009741_48720</name>
</gene>
<dbReference type="RefSeq" id="WP_344177808.1">
    <property type="nucleotide sequence ID" value="NZ_BAAANC010000002.1"/>
</dbReference>
<dbReference type="Proteomes" id="UP001500363">
    <property type="component" value="Unassembled WGS sequence"/>
</dbReference>
<keyword evidence="2" id="KW-0812">Transmembrane</keyword>
<name>A0ABN2BHW0_9ACTN</name>
<comment type="caution">
    <text evidence="3">The sequence shown here is derived from an EMBL/GenBank/DDBJ whole genome shotgun (WGS) entry which is preliminary data.</text>
</comment>
<protein>
    <submittedName>
        <fullName evidence="3">Uncharacterized protein</fullName>
    </submittedName>
</protein>
<dbReference type="EMBL" id="BAAANC010000002">
    <property type="protein sequence ID" value="GAA1540190.1"/>
    <property type="molecule type" value="Genomic_DNA"/>
</dbReference>
<organism evidence="3 4">
    <name type="scientific">Kribbella lupini</name>
    <dbReference type="NCBI Taxonomy" id="291602"/>
    <lineage>
        <taxon>Bacteria</taxon>
        <taxon>Bacillati</taxon>
        <taxon>Actinomycetota</taxon>
        <taxon>Actinomycetes</taxon>
        <taxon>Propionibacteriales</taxon>
        <taxon>Kribbellaceae</taxon>
        <taxon>Kribbella</taxon>
    </lineage>
</organism>
<feature type="compositionally biased region" description="Low complexity" evidence="1">
    <location>
        <begin position="83"/>
        <end position="94"/>
    </location>
</feature>
<evidence type="ECO:0000313" key="3">
    <source>
        <dbReference type="EMBL" id="GAA1540190.1"/>
    </source>
</evidence>
<feature type="transmembrane region" description="Helical" evidence="2">
    <location>
        <begin position="24"/>
        <end position="47"/>
    </location>
</feature>